<keyword evidence="2" id="KW-1185">Reference proteome</keyword>
<name>A0ACB8RMQ0_9AGAM</name>
<proteinExistence type="predicted"/>
<sequence length="307" mass="34102">MSLSPPSSPVLVPSSGPGAATTPINLQSEFCLDGSTCAAVKHERFYYEDGTVNFLVEGFLYQLHRYLFRGSSILASDEKVVKLVGVRSSEFDAFLSVMYPTRYDRNDPSTVEEWTAVLRLASEWQFSSIRELAIQQLTPIASAVDNIVLGHEYGLDDWLIRGYVDLCLKPSPPLAIEEAQRLSTQDIIMVFNMRESTVKSTTLFTKEEITARLQEQLRPPPPPRRPTPPPRDPSPVRNSSSSLPQRMPLVGFLFSKDEAVIKEGGYRSTWQIQCRMPLGGNAGGCRSRADEAPSALSGFWNIRLAAS</sequence>
<protein>
    <submittedName>
        <fullName evidence="1">Uncharacterized protein</fullName>
    </submittedName>
</protein>
<dbReference type="EMBL" id="MU275949">
    <property type="protein sequence ID" value="KAI0045519.1"/>
    <property type="molecule type" value="Genomic_DNA"/>
</dbReference>
<organism evidence="1 2">
    <name type="scientific">Auriscalpium vulgare</name>
    <dbReference type="NCBI Taxonomy" id="40419"/>
    <lineage>
        <taxon>Eukaryota</taxon>
        <taxon>Fungi</taxon>
        <taxon>Dikarya</taxon>
        <taxon>Basidiomycota</taxon>
        <taxon>Agaricomycotina</taxon>
        <taxon>Agaricomycetes</taxon>
        <taxon>Russulales</taxon>
        <taxon>Auriscalpiaceae</taxon>
        <taxon>Auriscalpium</taxon>
    </lineage>
</organism>
<comment type="caution">
    <text evidence="1">The sequence shown here is derived from an EMBL/GenBank/DDBJ whole genome shotgun (WGS) entry which is preliminary data.</text>
</comment>
<accession>A0ACB8RMQ0</accession>
<reference evidence="1" key="2">
    <citation type="journal article" date="2022" name="New Phytol.">
        <title>Evolutionary transition to the ectomycorrhizal habit in the genomes of a hyperdiverse lineage of mushroom-forming fungi.</title>
        <authorList>
            <person name="Looney B."/>
            <person name="Miyauchi S."/>
            <person name="Morin E."/>
            <person name="Drula E."/>
            <person name="Courty P.E."/>
            <person name="Kohler A."/>
            <person name="Kuo A."/>
            <person name="LaButti K."/>
            <person name="Pangilinan J."/>
            <person name="Lipzen A."/>
            <person name="Riley R."/>
            <person name="Andreopoulos W."/>
            <person name="He G."/>
            <person name="Johnson J."/>
            <person name="Nolan M."/>
            <person name="Tritt A."/>
            <person name="Barry K.W."/>
            <person name="Grigoriev I.V."/>
            <person name="Nagy L.G."/>
            <person name="Hibbett D."/>
            <person name="Henrissat B."/>
            <person name="Matheny P.B."/>
            <person name="Labbe J."/>
            <person name="Martin F.M."/>
        </authorList>
    </citation>
    <scope>NUCLEOTIDE SEQUENCE</scope>
    <source>
        <strain evidence="1">FP105234-sp</strain>
    </source>
</reference>
<evidence type="ECO:0000313" key="2">
    <source>
        <dbReference type="Proteomes" id="UP000814033"/>
    </source>
</evidence>
<dbReference type="Proteomes" id="UP000814033">
    <property type="component" value="Unassembled WGS sequence"/>
</dbReference>
<reference evidence="1" key="1">
    <citation type="submission" date="2021-02" db="EMBL/GenBank/DDBJ databases">
        <authorList>
            <consortium name="DOE Joint Genome Institute"/>
            <person name="Ahrendt S."/>
            <person name="Looney B.P."/>
            <person name="Miyauchi S."/>
            <person name="Morin E."/>
            <person name="Drula E."/>
            <person name="Courty P.E."/>
            <person name="Chicoki N."/>
            <person name="Fauchery L."/>
            <person name="Kohler A."/>
            <person name="Kuo A."/>
            <person name="Labutti K."/>
            <person name="Pangilinan J."/>
            <person name="Lipzen A."/>
            <person name="Riley R."/>
            <person name="Andreopoulos W."/>
            <person name="He G."/>
            <person name="Johnson J."/>
            <person name="Barry K.W."/>
            <person name="Grigoriev I.V."/>
            <person name="Nagy L."/>
            <person name="Hibbett D."/>
            <person name="Henrissat B."/>
            <person name="Matheny P.B."/>
            <person name="Labbe J."/>
            <person name="Martin F."/>
        </authorList>
    </citation>
    <scope>NUCLEOTIDE SEQUENCE</scope>
    <source>
        <strain evidence="1">FP105234-sp</strain>
    </source>
</reference>
<gene>
    <name evidence="1" type="ORF">FA95DRAFT_1573742</name>
</gene>
<evidence type="ECO:0000313" key="1">
    <source>
        <dbReference type="EMBL" id="KAI0045519.1"/>
    </source>
</evidence>